<dbReference type="PROSITE" id="PS50983">
    <property type="entry name" value="FE_B12_PBP"/>
    <property type="match status" value="1"/>
</dbReference>
<feature type="signal peptide" evidence="1">
    <location>
        <begin position="1"/>
        <end position="21"/>
    </location>
</feature>
<sequence>MRAASTRTLLWLLPFFLLLLAACQPSGGKKPDAATREVVDMAGRRMTVPVTIDRAYATRPGSVTLYAVAPDLMVNRSLWMTDGAERFMSPAYLKLPFSDGSAEEIVKLHPDVIISYFAINPQSIDQADRLSQRTGIPVFMVDMEMKRYPEAFAAMGELLGRQEQAAKMTAYIEKWLLPVFAKAAQIPVSQRKRVYYAEGNRGLNTDPSGSFHSQIIDLVGATNVAQVNRLSGKGMSAVSMEQVLQWNPDEVIVWTGMGPSMTTYRAIAADPLWQRVPAVRKGRIHQIPFLPFGWFDRPPGTNRILGALWLAQLVYPEVYHIDLETATREYFTIFFHRDLTDAELREVLHPFAFTDVAPVQSAKSKPGHDETSR</sequence>
<dbReference type="KEGG" id="cte:CT1758"/>
<dbReference type="SUPFAM" id="SSF53807">
    <property type="entry name" value="Helical backbone' metal receptor"/>
    <property type="match status" value="1"/>
</dbReference>
<evidence type="ECO:0000256" key="1">
    <source>
        <dbReference type="SAM" id="SignalP"/>
    </source>
</evidence>
<dbReference type="eggNOG" id="COG0614">
    <property type="taxonomic scope" value="Bacteria"/>
</dbReference>
<dbReference type="Gene3D" id="1.20.58.2180">
    <property type="match status" value="1"/>
</dbReference>
<dbReference type="EnsemblBacteria" id="AAM72979">
    <property type="protein sequence ID" value="AAM72979"/>
    <property type="gene ID" value="CT1758"/>
</dbReference>
<dbReference type="PANTHER" id="PTHR30535:SF34">
    <property type="entry name" value="MOLYBDATE-BINDING PROTEIN MOLA"/>
    <property type="match status" value="1"/>
</dbReference>
<proteinExistence type="predicted"/>
<dbReference type="Proteomes" id="UP000001007">
    <property type="component" value="Chromosome"/>
</dbReference>
<gene>
    <name evidence="3" type="ordered locus">CT1758</name>
</gene>
<dbReference type="AlphaFoldDB" id="Q8KBM8"/>
<reference evidence="3 4" key="1">
    <citation type="journal article" date="2002" name="Proc. Natl. Acad. Sci. U.S.A.">
        <title>The complete genome sequence of Chlorobium tepidum TLS, a photosynthetic, anaerobic, green-sulfur bacterium.</title>
        <authorList>
            <person name="Eisen J.A."/>
            <person name="Nelson K.E."/>
            <person name="Paulsen I.T."/>
            <person name="Heidelberg J.F."/>
            <person name="Wu M."/>
            <person name="Dodson R.J."/>
            <person name="Deboy R."/>
            <person name="Gwinn M.L."/>
            <person name="Nelson W.C."/>
            <person name="Haft D.H."/>
            <person name="Hickey E.K."/>
            <person name="Peterson J.D."/>
            <person name="Durkin A.S."/>
            <person name="Kolonay J.L."/>
            <person name="Yang F."/>
            <person name="Holt I."/>
            <person name="Umayam L.A."/>
            <person name="Mason T."/>
            <person name="Brenner M."/>
            <person name="Shea T.P."/>
            <person name="Parksey D."/>
            <person name="Nierman W.C."/>
            <person name="Feldblyum T.V."/>
            <person name="Hansen C.L."/>
            <person name="Craven M.B."/>
            <person name="Radune D."/>
            <person name="Vamathevan J."/>
            <person name="Khouri H."/>
            <person name="White O."/>
            <person name="Gruber T.M."/>
            <person name="Ketchum K.A."/>
            <person name="Venter J.C."/>
            <person name="Tettelin H."/>
            <person name="Bryant D.A."/>
            <person name="Fraser C.M."/>
        </authorList>
    </citation>
    <scope>NUCLEOTIDE SEQUENCE [LARGE SCALE GENOMIC DNA]</scope>
    <source>
        <strain evidence="4">ATCC 49652 / DSM 12025 / NBRC 103806 / TLS</strain>
    </source>
</reference>
<dbReference type="RefSeq" id="WP_010933418.1">
    <property type="nucleotide sequence ID" value="NC_002932.3"/>
</dbReference>
<dbReference type="EMBL" id="AE006470">
    <property type="protein sequence ID" value="AAM72979.1"/>
    <property type="molecule type" value="Genomic_DNA"/>
</dbReference>
<evidence type="ECO:0000313" key="4">
    <source>
        <dbReference type="Proteomes" id="UP000001007"/>
    </source>
</evidence>
<feature type="chain" id="PRO_5004309093" evidence="1">
    <location>
        <begin position="22"/>
        <end position="373"/>
    </location>
</feature>
<keyword evidence="4" id="KW-1185">Reference proteome</keyword>
<dbReference type="HOGENOM" id="CLU_038034_13_1_10"/>
<dbReference type="Gene3D" id="3.40.50.1980">
    <property type="entry name" value="Nitrogenase molybdenum iron protein domain"/>
    <property type="match status" value="2"/>
</dbReference>
<name>Q8KBM8_CHLTE</name>
<dbReference type="PANTHER" id="PTHR30535">
    <property type="entry name" value="VITAMIN B12-BINDING PROTEIN"/>
    <property type="match status" value="1"/>
</dbReference>
<feature type="domain" description="Fe/B12 periplasmic-binding" evidence="2">
    <location>
        <begin position="37"/>
        <end position="318"/>
    </location>
</feature>
<evidence type="ECO:0000259" key="2">
    <source>
        <dbReference type="PROSITE" id="PS50983"/>
    </source>
</evidence>
<evidence type="ECO:0000313" key="3">
    <source>
        <dbReference type="EMBL" id="AAM72979.1"/>
    </source>
</evidence>
<dbReference type="Pfam" id="PF01497">
    <property type="entry name" value="Peripla_BP_2"/>
    <property type="match status" value="1"/>
</dbReference>
<dbReference type="InterPro" id="IPR050902">
    <property type="entry name" value="ABC_Transporter_SBP"/>
</dbReference>
<dbReference type="OrthoDB" id="9787830at2"/>
<dbReference type="PROSITE" id="PS51257">
    <property type="entry name" value="PROKAR_LIPOPROTEIN"/>
    <property type="match status" value="1"/>
</dbReference>
<keyword evidence="1" id="KW-0732">Signal</keyword>
<protein>
    <submittedName>
        <fullName evidence="3">Iron(III) ABC transporter, periplasmic iron-binding protein, putative</fullName>
    </submittedName>
</protein>
<dbReference type="STRING" id="194439.CT1758"/>
<organism evidence="3 4">
    <name type="scientific">Chlorobaculum tepidum (strain ATCC 49652 / DSM 12025 / NBRC 103806 / TLS)</name>
    <name type="common">Chlorobium tepidum</name>
    <dbReference type="NCBI Taxonomy" id="194439"/>
    <lineage>
        <taxon>Bacteria</taxon>
        <taxon>Pseudomonadati</taxon>
        <taxon>Chlorobiota</taxon>
        <taxon>Chlorobiia</taxon>
        <taxon>Chlorobiales</taxon>
        <taxon>Chlorobiaceae</taxon>
        <taxon>Chlorobaculum</taxon>
    </lineage>
</organism>
<accession>Q8KBM8</accession>
<dbReference type="InterPro" id="IPR002491">
    <property type="entry name" value="ABC_transptr_periplasmic_BD"/>
</dbReference>
<dbReference type="CDD" id="cd01142">
    <property type="entry name" value="TroA_e"/>
    <property type="match status" value="1"/>
</dbReference>